<dbReference type="Gene3D" id="1.10.10.10">
    <property type="entry name" value="Winged helix-like DNA-binding domain superfamily/Winged helix DNA-binding domain"/>
    <property type="match status" value="1"/>
</dbReference>
<organism evidence="9 10">
    <name type="scientific">Domibacillus mangrovi</name>
    <dbReference type="NCBI Taxonomy" id="1714354"/>
    <lineage>
        <taxon>Bacteria</taxon>
        <taxon>Bacillati</taxon>
        <taxon>Bacillota</taxon>
        <taxon>Bacilli</taxon>
        <taxon>Bacillales</taxon>
        <taxon>Bacillaceae</taxon>
        <taxon>Domibacillus</taxon>
    </lineage>
</organism>
<reference evidence="9 10" key="1">
    <citation type="submission" date="2016-12" db="EMBL/GenBank/DDBJ databases">
        <title>Domibacillus sp. SAOS 44 whole genome sequencing.</title>
        <authorList>
            <person name="Verma A."/>
            <person name="Krishnamurthi S."/>
        </authorList>
    </citation>
    <scope>NUCLEOTIDE SEQUENCE [LARGE SCALE GENOMIC DNA]</scope>
    <source>
        <strain evidence="9 10">SAOS 44</strain>
    </source>
</reference>
<dbReference type="GO" id="GO:0006355">
    <property type="term" value="P:regulation of DNA-templated transcription"/>
    <property type="evidence" value="ECO:0007669"/>
    <property type="project" value="InterPro"/>
</dbReference>
<dbReference type="InterPro" id="IPR011006">
    <property type="entry name" value="CheY-like_superfamily"/>
</dbReference>
<evidence type="ECO:0000256" key="1">
    <source>
        <dbReference type="ARBA" id="ARBA00004496"/>
    </source>
</evidence>
<dbReference type="InterPro" id="IPR005158">
    <property type="entry name" value="BTAD"/>
</dbReference>
<sequence length="376" mass="44402">MIRVILVDDEPLALRSMEKKLNEFDNIEVVQTFSNVETVFDTVKNLDFQVAFLDIEMPRLSGLELAELLRVWHKNIHIVFVTAHRDYAIQAFELHSVDYLLKPILKSRLAKTIERLEEQLQLKSEQLEPEQQTASSLKIQCLGEFMVYCNNQPITWKTSKVRELFAFFTTHYNLPVHRDTIIDNLWPNIDYSKAKIQLHTTISYLRKSLASIGYSDVLLFSNECYVLQLNNFHCDSLELEQLVDKNELIGDHNIGRFQAAVQSYYGDYMEKTDYQWAIVKARMLRDKLTLLLQRLIDYYTATHQLKERQYSLILLLHYNPYSEKTLQQLMQHYYDTGNRGSAIKVFREFKERLLDELGILPDRITMELYAQIIREQ</sequence>
<dbReference type="EMBL" id="MRWQ01000001">
    <property type="protein sequence ID" value="OKL37861.1"/>
    <property type="molecule type" value="Genomic_DNA"/>
</dbReference>
<dbReference type="AlphaFoldDB" id="A0A1Q5P6U2"/>
<evidence type="ECO:0000256" key="6">
    <source>
        <dbReference type="PROSITE-ProRule" id="PRU00169"/>
    </source>
</evidence>
<keyword evidence="3" id="KW-0805">Transcription regulation</keyword>
<dbReference type="SMART" id="SM00448">
    <property type="entry name" value="REC"/>
    <property type="match status" value="1"/>
</dbReference>
<evidence type="ECO:0000313" key="9">
    <source>
        <dbReference type="EMBL" id="OKL37861.1"/>
    </source>
</evidence>
<dbReference type="STRING" id="1714354.BLL40_00030"/>
<dbReference type="GO" id="GO:0003677">
    <property type="term" value="F:DNA binding"/>
    <property type="evidence" value="ECO:0007669"/>
    <property type="project" value="UniProtKB-KW"/>
</dbReference>
<dbReference type="OrthoDB" id="3190595at2"/>
<keyword evidence="10" id="KW-1185">Reference proteome</keyword>
<dbReference type="Pfam" id="PF03704">
    <property type="entry name" value="BTAD"/>
    <property type="match status" value="1"/>
</dbReference>
<feature type="coiled-coil region" evidence="7">
    <location>
        <begin position="106"/>
        <end position="133"/>
    </location>
</feature>
<dbReference type="Pfam" id="PF00072">
    <property type="entry name" value="Response_reg"/>
    <property type="match status" value="1"/>
</dbReference>
<dbReference type="PROSITE" id="PS50110">
    <property type="entry name" value="RESPONSE_REGULATORY"/>
    <property type="match status" value="1"/>
</dbReference>
<dbReference type="SMART" id="SM01043">
    <property type="entry name" value="BTAD"/>
    <property type="match status" value="1"/>
</dbReference>
<evidence type="ECO:0000256" key="7">
    <source>
        <dbReference type="SAM" id="Coils"/>
    </source>
</evidence>
<comment type="caution">
    <text evidence="9">The sequence shown here is derived from an EMBL/GenBank/DDBJ whole genome shotgun (WGS) entry which is preliminary data.</text>
</comment>
<dbReference type="InterPro" id="IPR036388">
    <property type="entry name" value="WH-like_DNA-bd_sf"/>
</dbReference>
<proteinExistence type="predicted"/>
<keyword evidence="6" id="KW-0597">Phosphoprotein</keyword>
<keyword evidence="2" id="KW-0902">Two-component regulatory system</keyword>
<dbReference type="Proteomes" id="UP000186524">
    <property type="component" value="Unassembled WGS sequence"/>
</dbReference>
<keyword evidence="4" id="KW-0238">DNA-binding</keyword>
<accession>A0A1Q5P6U2</accession>
<dbReference type="PANTHER" id="PTHR35807">
    <property type="entry name" value="TRANSCRIPTIONAL REGULATOR REDD-RELATED"/>
    <property type="match status" value="1"/>
</dbReference>
<evidence type="ECO:0000256" key="5">
    <source>
        <dbReference type="ARBA" id="ARBA00023163"/>
    </source>
</evidence>
<dbReference type="InterPro" id="IPR001789">
    <property type="entry name" value="Sig_transdc_resp-reg_receiver"/>
</dbReference>
<feature type="modified residue" description="4-aspartylphosphate" evidence="6">
    <location>
        <position position="54"/>
    </location>
</feature>
<dbReference type="InterPro" id="IPR011990">
    <property type="entry name" value="TPR-like_helical_dom_sf"/>
</dbReference>
<dbReference type="Gene3D" id="3.40.50.2300">
    <property type="match status" value="1"/>
</dbReference>
<name>A0A1Q5P6U2_9BACI</name>
<evidence type="ECO:0000313" key="10">
    <source>
        <dbReference type="Proteomes" id="UP000186524"/>
    </source>
</evidence>
<feature type="domain" description="Response regulatory" evidence="8">
    <location>
        <begin position="3"/>
        <end position="117"/>
    </location>
</feature>
<dbReference type="GO" id="GO:0000160">
    <property type="term" value="P:phosphorelay signal transduction system"/>
    <property type="evidence" value="ECO:0007669"/>
    <property type="project" value="UniProtKB-KW"/>
</dbReference>
<keyword evidence="5" id="KW-0804">Transcription</keyword>
<dbReference type="InterPro" id="IPR016032">
    <property type="entry name" value="Sig_transdc_resp-reg_C-effctor"/>
</dbReference>
<evidence type="ECO:0000256" key="2">
    <source>
        <dbReference type="ARBA" id="ARBA00023012"/>
    </source>
</evidence>
<evidence type="ECO:0000259" key="8">
    <source>
        <dbReference type="PROSITE" id="PS50110"/>
    </source>
</evidence>
<dbReference type="GO" id="GO:0005737">
    <property type="term" value="C:cytoplasm"/>
    <property type="evidence" value="ECO:0007669"/>
    <property type="project" value="UniProtKB-SubCell"/>
</dbReference>
<comment type="subcellular location">
    <subcellularLocation>
        <location evidence="1">Cytoplasm</location>
    </subcellularLocation>
</comment>
<dbReference type="SUPFAM" id="SSF46894">
    <property type="entry name" value="C-terminal effector domain of the bipartite response regulators"/>
    <property type="match status" value="1"/>
</dbReference>
<dbReference type="SUPFAM" id="SSF48452">
    <property type="entry name" value="TPR-like"/>
    <property type="match status" value="1"/>
</dbReference>
<evidence type="ECO:0000256" key="3">
    <source>
        <dbReference type="ARBA" id="ARBA00023015"/>
    </source>
</evidence>
<keyword evidence="7" id="KW-0175">Coiled coil</keyword>
<protein>
    <recommendedName>
        <fullName evidence="8">Response regulatory domain-containing protein</fullName>
    </recommendedName>
</protein>
<gene>
    <name evidence="9" type="ORF">BLL40_00030</name>
</gene>
<dbReference type="SUPFAM" id="SSF52172">
    <property type="entry name" value="CheY-like"/>
    <property type="match status" value="1"/>
</dbReference>
<dbReference type="RefSeq" id="WP_073709874.1">
    <property type="nucleotide sequence ID" value="NZ_MRWQ01000001.1"/>
</dbReference>
<dbReference type="InterPro" id="IPR051677">
    <property type="entry name" value="AfsR-DnrI-RedD_regulator"/>
</dbReference>
<evidence type="ECO:0000256" key="4">
    <source>
        <dbReference type="ARBA" id="ARBA00023125"/>
    </source>
</evidence>
<dbReference type="Gene3D" id="1.25.40.10">
    <property type="entry name" value="Tetratricopeptide repeat domain"/>
    <property type="match status" value="1"/>
</dbReference>